<gene>
    <name evidence="2" type="ORF">SteCoe_2578</name>
</gene>
<feature type="compositionally biased region" description="Basic and acidic residues" evidence="1">
    <location>
        <begin position="18"/>
        <end position="33"/>
    </location>
</feature>
<evidence type="ECO:0000313" key="2">
    <source>
        <dbReference type="EMBL" id="OMJ94243.1"/>
    </source>
</evidence>
<reference evidence="2 3" key="1">
    <citation type="submission" date="2016-11" db="EMBL/GenBank/DDBJ databases">
        <title>The macronuclear genome of Stentor coeruleus: a giant cell with tiny introns.</title>
        <authorList>
            <person name="Slabodnick M."/>
            <person name="Ruby J.G."/>
            <person name="Reiff S.B."/>
            <person name="Swart E.C."/>
            <person name="Gosai S."/>
            <person name="Prabakaran S."/>
            <person name="Witkowska E."/>
            <person name="Larue G.E."/>
            <person name="Fisher S."/>
            <person name="Freeman R.M."/>
            <person name="Gunawardena J."/>
            <person name="Chu W."/>
            <person name="Stover N.A."/>
            <person name="Gregory B.D."/>
            <person name="Nowacki M."/>
            <person name="Derisi J."/>
            <person name="Roy S.W."/>
            <person name="Marshall W.F."/>
            <person name="Sood P."/>
        </authorList>
    </citation>
    <scope>NUCLEOTIDE SEQUENCE [LARGE SCALE GENOMIC DNA]</scope>
    <source>
        <strain evidence="2">WM001</strain>
    </source>
</reference>
<dbReference type="AlphaFoldDB" id="A0A1R2CZ36"/>
<evidence type="ECO:0000313" key="3">
    <source>
        <dbReference type="Proteomes" id="UP000187209"/>
    </source>
</evidence>
<dbReference type="Proteomes" id="UP000187209">
    <property type="component" value="Unassembled WGS sequence"/>
</dbReference>
<protein>
    <submittedName>
        <fullName evidence="2">Uncharacterized protein</fullName>
    </submittedName>
</protein>
<accession>A0A1R2CZ36</accession>
<feature type="region of interest" description="Disordered" evidence="1">
    <location>
        <begin position="1"/>
        <end position="33"/>
    </location>
</feature>
<dbReference type="EMBL" id="MPUH01000029">
    <property type="protein sequence ID" value="OMJ94243.1"/>
    <property type="molecule type" value="Genomic_DNA"/>
</dbReference>
<comment type="caution">
    <text evidence="2">The sequence shown here is derived from an EMBL/GenBank/DDBJ whole genome shotgun (WGS) entry which is preliminary data.</text>
</comment>
<evidence type="ECO:0000256" key="1">
    <source>
        <dbReference type="SAM" id="MobiDB-lite"/>
    </source>
</evidence>
<organism evidence="2 3">
    <name type="scientific">Stentor coeruleus</name>
    <dbReference type="NCBI Taxonomy" id="5963"/>
    <lineage>
        <taxon>Eukaryota</taxon>
        <taxon>Sar</taxon>
        <taxon>Alveolata</taxon>
        <taxon>Ciliophora</taxon>
        <taxon>Postciliodesmatophora</taxon>
        <taxon>Heterotrichea</taxon>
        <taxon>Heterotrichida</taxon>
        <taxon>Stentoridae</taxon>
        <taxon>Stentor</taxon>
    </lineage>
</organism>
<proteinExistence type="predicted"/>
<sequence length="81" mass="9176">MGCRSSRLNNDAIKLIPPKKDTEVKKTDDNFHPINEENSEFSLRDCSLIPIVAENGGKRRVSDDPSIYGMIQEIRQPSDMN</sequence>
<keyword evidence="3" id="KW-1185">Reference proteome</keyword>
<name>A0A1R2CZ36_9CILI</name>